<gene>
    <name evidence="17" type="primary">Cxcr6</name>
</gene>
<comment type="subcellular location">
    <subcellularLocation>
        <location evidence="1">Cell membrane</location>
        <topology evidence="1">Multi-pass membrane protein</topology>
    </subcellularLocation>
</comment>
<dbReference type="AlphaFoldDB" id="A0A6P3F803"/>
<dbReference type="GO" id="GO:0006955">
    <property type="term" value="P:immune response"/>
    <property type="evidence" value="ECO:0007669"/>
    <property type="project" value="TreeGrafter"/>
</dbReference>
<dbReference type="Proteomes" id="UP000515203">
    <property type="component" value="Unplaced"/>
</dbReference>
<evidence type="ECO:0000256" key="2">
    <source>
        <dbReference type="ARBA" id="ARBA00019717"/>
    </source>
</evidence>
<evidence type="ECO:0000256" key="12">
    <source>
        <dbReference type="RuleBase" id="RU000688"/>
    </source>
</evidence>
<evidence type="ECO:0000313" key="17">
    <source>
        <dbReference type="RefSeq" id="XP_004640826.1"/>
    </source>
</evidence>
<dbReference type="PANTHER" id="PTHR10489:SF705">
    <property type="entry name" value="C-X-C CHEMOKINE RECEPTOR TYPE 6"/>
    <property type="match status" value="1"/>
</dbReference>
<dbReference type="RefSeq" id="XP_004640826.1">
    <property type="nucleotide sequence ID" value="XM_004640769.2"/>
</dbReference>
<evidence type="ECO:0000313" key="16">
    <source>
        <dbReference type="Proteomes" id="UP000515203"/>
    </source>
</evidence>
<evidence type="ECO:0000256" key="9">
    <source>
        <dbReference type="ARBA" id="ARBA00023170"/>
    </source>
</evidence>
<dbReference type="InParanoid" id="A0A6P3F803"/>
<feature type="transmembrane region" description="Helical" evidence="14">
    <location>
        <begin position="187"/>
        <end position="213"/>
    </location>
</feature>
<evidence type="ECO:0000256" key="11">
    <source>
        <dbReference type="ARBA" id="ARBA00023224"/>
    </source>
</evidence>
<keyword evidence="6 12" id="KW-0297">G-protein coupled receptor</keyword>
<dbReference type="GeneID" id="101575368"/>
<evidence type="ECO:0000256" key="4">
    <source>
        <dbReference type="ARBA" id="ARBA00022692"/>
    </source>
</evidence>
<dbReference type="SUPFAM" id="SSF81321">
    <property type="entry name" value="Family A G protein-coupled receptor-like"/>
    <property type="match status" value="1"/>
</dbReference>
<keyword evidence="11 12" id="KW-0807">Transducer</keyword>
<evidence type="ECO:0000256" key="3">
    <source>
        <dbReference type="ARBA" id="ARBA00022475"/>
    </source>
</evidence>
<name>A0A6P3F803_OCTDE</name>
<feature type="transmembrane region" description="Helical" evidence="14">
    <location>
        <begin position="110"/>
        <end position="133"/>
    </location>
</feature>
<dbReference type="OrthoDB" id="5970631at2759"/>
<dbReference type="InterPro" id="IPR017452">
    <property type="entry name" value="GPCR_Rhodpsn_7TM"/>
</dbReference>
<feature type="transmembrane region" description="Helical" evidence="14">
    <location>
        <begin position="29"/>
        <end position="51"/>
    </location>
</feature>
<feature type="non-terminal residue" evidence="17">
    <location>
        <position position="1"/>
    </location>
</feature>
<keyword evidence="10" id="KW-0325">Glycoprotein</keyword>
<keyword evidence="4 12" id="KW-0812">Transmembrane</keyword>
<accession>A0A6P3F803</accession>
<keyword evidence="5 14" id="KW-1133">Transmembrane helix</keyword>
<organism evidence="16 17">
    <name type="scientific">Octodon degus</name>
    <name type="common">Degu</name>
    <name type="synonym">Sciurus degus</name>
    <dbReference type="NCBI Taxonomy" id="10160"/>
    <lineage>
        <taxon>Eukaryota</taxon>
        <taxon>Metazoa</taxon>
        <taxon>Chordata</taxon>
        <taxon>Craniata</taxon>
        <taxon>Vertebrata</taxon>
        <taxon>Euteleostomi</taxon>
        <taxon>Mammalia</taxon>
        <taxon>Eutheria</taxon>
        <taxon>Euarchontoglires</taxon>
        <taxon>Glires</taxon>
        <taxon>Rodentia</taxon>
        <taxon>Hystricomorpha</taxon>
        <taxon>Octodontidae</taxon>
        <taxon>Octodon</taxon>
    </lineage>
</organism>
<evidence type="ECO:0000256" key="8">
    <source>
        <dbReference type="ARBA" id="ARBA00023157"/>
    </source>
</evidence>
<keyword evidence="7 14" id="KW-0472">Membrane</keyword>
<feature type="transmembrane region" description="Helical" evidence="14">
    <location>
        <begin position="72"/>
        <end position="90"/>
    </location>
</feature>
<evidence type="ECO:0000256" key="1">
    <source>
        <dbReference type="ARBA" id="ARBA00004651"/>
    </source>
</evidence>
<keyword evidence="16" id="KW-1185">Reference proteome</keyword>
<dbReference type="InterPro" id="IPR002235">
    <property type="entry name" value="Chemokine_CXCR6"/>
</dbReference>
<dbReference type="Pfam" id="PF00001">
    <property type="entry name" value="7tm_1"/>
    <property type="match status" value="1"/>
</dbReference>
<evidence type="ECO:0000256" key="5">
    <source>
        <dbReference type="ARBA" id="ARBA00022989"/>
    </source>
</evidence>
<dbReference type="Gene3D" id="1.20.1070.10">
    <property type="entry name" value="Rhodopsin 7-helix transmembrane proteins"/>
    <property type="match status" value="1"/>
</dbReference>
<dbReference type="CTD" id="10663"/>
<feature type="transmembrane region" description="Helical" evidence="14">
    <location>
        <begin position="154"/>
        <end position="175"/>
    </location>
</feature>
<evidence type="ECO:0000256" key="7">
    <source>
        <dbReference type="ARBA" id="ARBA00023136"/>
    </source>
</evidence>
<evidence type="ECO:0000256" key="14">
    <source>
        <dbReference type="SAM" id="Phobius"/>
    </source>
</evidence>
<keyword evidence="9 12" id="KW-0675">Receptor</keyword>
<dbReference type="GO" id="GO:0009897">
    <property type="term" value="C:external side of plasma membrane"/>
    <property type="evidence" value="ECO:0007669"/>
    <property type="project" value="TreeGrafter"/>
</dbReference>
<dbReference type="FunCoup" id="A0A6P3F803">
    <property type="interactions" value="267"/>
</dbReference>
<evidence type="ECO:0000259" key="15">
    <source>
        <dbReference type="PROSITE" id="PS50262"/>
    </source>
</evidence>
<feature type="compositionally biased region" description="Low complexity" evidence="13">
    <location>
        <begin position="248"/>
        <end position="264"/>
    </location>
</feature>
<dbReference type="GO" id="GO:0007204">
    <property type="term" value="P:positive regulation of cytosolic calcium ion concentration"/>
    <property type="evidence" value="ECO:0007669"/>
    <property type="project" value="TreeGrafter"/>
</dbReference>
<feature type="region of interest" description="Disordered" evidence="13">
    <location>
        <begin position="244"/>
        <end position="264"/>
    </location>
</feature>
<evidence type="ECO:0000256" key="6">
    <source>
        <dbReference type="ARBA" id="ARBA00023040"/>
    </source>
</evidence>
<keyword evidence="3" id="KW-1003">Cell membrane</keyword>
<evidence type="ECO:0000256" key="13">
    <source>
        <dbReference type="SAM" id="MobiDB-lite"/>
    </source>
</evidence>
<dbReference type="PANTHER" id="PTHR10489">
    <property type="entry name" value="CELL ADHESION MOLECULE"/>
    <property type="match status" value="1"/>
</dbReference>
<dbReference type="PRINTS" id="PR00657">
    <property type="entry name" value="CCCHEMOKINER"/>
</dbReference>
<dbReference type="PROSITE" id="PS00237">
    <property type="entry name" value="G_PROTEIN_RECEP_F1_1"/>
    <property type="match status" value="1"/>
</dbReference>
<dbReference type="GO" id="GO:0016493">
    <property type="term" value="F:C-C chemokine receptor activity"/>
    <property type="evidence" value="ECO:0007669"/>
    <property type="project" value="TreeGrafter"/>
</dbReference>
<dbReference type="GO" id="GO:0015026">
    <property type="term" value="F:coreceptor activity"/>
    <property type="evidence" value="ECO:0007669"/>
    <property type="project" value="InterPro"/>
</dbReference>
<dbReference type="PRINTS" id="PR00237">
    <property type="entry name" value="GPCRRHODOPSN"/>
</dbReference>
<dbReference type="GO" id="GO:0016494">
    <property type="term" value="F:C-X-C chemokine receptor activity"/>
    <property type="evidence" value="ECO:0007669"/>
    <property type="project" value="InterPro"/>
</dbReference>
<sequence>VFVCTLPFWAYAGAHQWVFGGVMCKTLRGIYAINFYVSMLTLTCITVDRYLVVVQATKAYTQGSTCMAWGKAILAGTWVVSVALSLPQIIYSDVRHYDKLICDYHHDEIFRVILATQITLGFFLPLLTMMFCYPAIIRALLLSRGFQKHKSLKIIILVVVVFLLTQTPFSLVKLIRSSRWEYYTMTSFSYAIVVTEAISYLRICLNPVFYAFVGVKFRKNFWKLVKHAGCLPCLGFSREWKSSEDNSKSGSSSHSAKPTSTFQL</sequence>
<dbReference type="InterPro" id="IPR050119">
    <property type="entry name" value="CCR1-9-like"/>
</dbReference>
<dbReference type="PROSITE" id="PS50262">
    <property type="entry name" value="G_PROTEIN_RECEP_F1_2"/>
    <property type="match status" value="1"/>
</dbReference>
<dbReference type="GO" id="GO:0006954">
    <property type="term" value="P:inflammatory response"/>
    <property type="evidence" value="ECO:0007669"/>
    <property type="project" value="InterPro"/>
</dbReference>
<reference evidence="17" key="1">
    <citation type="submission" date="2025-08" db="UniProtKB">
        <authorList>
            <consortium name="RefSeq"/>
        </authorList>
    </citation>
    <scope>IDENTIFICATION</scope>
</reference>
<protein>
    <recommendedName>
        <fullName evidence="2">C-X-C chemokine receptor type 6</fullName>
    </recommendedName>
</protein>
<dbReference type="InterPro" id="IPR000355">
    <property type="entry name" value="Chemokine_rcpt"/>
</dbReference>
<proteinExistence type="inferred from homology"/>
<dbReference type="InterPro" id="IPR000276">
    <property type="entry name" value="GPCR_Rhodpsn"/>
</dbReference>
<keyword evidence="8" id="KW-1015">Disulfide bond</keyword>
<comment type="similarity">
    <text evidence="12">Belongs to the G-protein coupled receptor 1 family.</text>
</comment>
<evidence type="ECO:0000256" key="10">
    <source>
        <dbReference type="ARBA" id="ARBA00023180"/>
    </source>
</evidence>
<dbReference type="GO" id="GO:0019722">
    <property type="term" value="P:calcium-mediated signaling"/>
    <property type="evidence" value="ECO:0007669"/>
    <property type="project" value="TreeGrafter"/>
</dbReference>
<dbReference type="PRINTS" id="PR01105">
    <property type="entry name" value="CXCCHMKINER6"/>
</dbReference>
<feature type="domain" description="G-protein coupled receptors family 1 profile" evidence="15">
    <location>
        <begin position="1"/>
        <end position="210"/>
    </location>
</feature>
<dbReference type="GO" id="GO:0060326">
    <property type="term" value="P:cell chemotaxis"/>
    <property type="evidence" value="ECO:0007669"/>
    <property type="project" value="TreeGrafter"/>
</dbReference>
<dbReference type="GO" id="GO:0019957">
    <property type="term" value="F:C-C chemokine binding"/>
    <property type="evidence" value="ECO:0007669"/>
    <property type="project" value="TreeGrafter"/>
</dbReference>